<organism evidence="1 2">
    <name type="scientific">Candidatus Enterovibrio altilux</name>
    <dbReference type="NCBI Taxonomy" id="1927128"/>
    <lineage>
        <taxon>Bacteria</taxon>
        <taxon>Pseudomonadati</taxon>
        <taxon>Pseudomonadota</taxon>
        <taxon>Gammaproteobacteria</taxon>
        <taxon>Vibrionales</taxon>
        <taxon>Vibrionaceae</taxon>
        <taxon>Enterovibrio</taxon>
    </lineage>
</organism>
<reference evidence="2" key="1">
    <citation type="submission" date="2017-04" db="EMBL/GenBank/DDBJ databases">
        <title>Genome evolution of the luminous symbionts of deep sea anglerfish.</title>
        <authorList>
            <person name="Hendry T.A."/>
        </authorList>
    </citation>
    <scope>NUCLEOTIDE SEQUENCE [LARGE SCALE GENOMIC DNA]</scope>
    <source>
        <plasmid evidence="2">pcc1</plasmid>
    </source>
</reference>
<protein>
    <submittedName>
        <fullName evidence="1">Uncharacterized protein</fullName>
    </submittedName>
</protein>
<evidence type="ECO:0000313" key="1">
    <source>
        <dbReference type="EMBL" id="ATF10106.1"/>
    </source>
</evidence>
<dbReference type="KEGG" id="elux:BTN50_1670"/>
<keyword evidence="2" id="KW-1185">Reference proteome</keyword>
<evidence type="ECO:0000313" key="2">
    <source>
        <dbReference type="Proteomes" id="UP000218160"/>
    </source>
</evidence>
<name>A0A291BAS2_9GAMM</name>
<accession>A0A291BAS2</accession>
<sequence>MVTIDVKYRLLLANQCSSKVVNSQDGLCFLIQIQMANFNRMSY</sequence>
<proteinExistence type="predicted"/>
<geneLocation type="plasmid" evidence="2">
    <name>pcc1</name>
</geneLocation>
<dbReference type="EMBL" id="CP020661">
    <property type="protein sequence ID" value="ATF10106.1"/>
    <property type="molecule type" value="Genomic_DNA"/>
</dbReference>
<dbReference type="AlphaFoldDB" id="A0A291BAS2"/>
<gene>
    <name evidence="1" type="ORF">BTN50_1670</name>
</gene>
<dbReference type="Proteomes" id="UP000218160">
    <property type="component" value="Plasmid pCC1"/>
</dbReference>
<keyword evidence="1" id="KW-0614">Plasmid</keyword>